<dbReference type="Gene3D" id="3.30.70.2970">
    <property type="entry name" value="Protein of unknown function (DUF541), domain 2"/>
    <property type="match status" value="1"/>
</dbReference>
<gene>
    <name evidence="1" type="ORF">ACFOW9_13220</name>
</gene>
<dbReference type="Proteomes" id="UP001595773">
    <property type="component" value="Unassembled WGS sequence"/>
</dbReference>
<proteinExistence type="predicted"/>
<sequence>MNEPAMSVGSEKSEQNGQTVSVIGRGTVAAAPDYFQINIGIEAQRPSVGEAYATVGDAMNGVQNQLLDQGVAGDAISTSSLDVRADSRWEDGVGSIVSGYTVSSTVVVRLRYDEAAEAIVAAVIDTGNNCVRLNALAPGISDPTSATTAARTAAWEDARRSAELYAALAGRSLGAVLVISEGSPHAQETAPLMARAMMSSESRIGIEPGQSKVSAAVSVTWELV</sequence>
<dbReference type="InterPro" id="IPR007497">
    <property type="entry name" value="SIMPL/DUF541"/>
</dbReference>
<protein>
    <submittedName>
        <fullName evidence="1">SIMPL domain-containing protein</fullName>
    </submittedName>
</protein>
<evidence type="ECO:0000313" key="2">
    <source>
        <dbReference type="Proteomes" id="UP001595773"/>
    </source>
</evidence>
<reference evidence="2" key="1">
    <citation type="journal article" date="2019" name="Int. J. Syst. Evol. Microbiol.">
        <title>The Global Catalogue of Microorganisms (GCM) 10K type strain sequencing project: providing services to taxonomists for standard genome sequencing and annotation.</title>
        <authorList>
            <consortium name="The Broad Institute Genomics Platform"/>
            <consortium name="The Broad Institute Genome Sequencing Center for Infectious Disease"/>
            <person name="Wu L."/>
            <person name="Ma J."/>
        </authorList>
    </citation>
    <scope>NUCLEOTIDE SEQUENCE [LARGE SCALE GENOMIC DNA]</scope>
    <source>
        <strain evidence="2">CGMCC 1.10698</strain>
    </source>
</reference>
<dbReference type="Gene3D" id="3.30.110.170">
    <property type="entry name" value="Protein of unknown function (DUF541), domain 1"/>
    <property type="match status" value="1"/>
</dbReference>
<comment type="caution">
    <text evidence="1">The sequence shown here is derived from an EMBL/GenBank/DDBJ whole genome shotgun (WGS) entry which is preliminary data.</text>
</comment>
<dbReference type="PANTHER" id="PTHR34387">
    <property type="entry name" value="SLR1258 PROTEIN"/>
    <property type="match status" value="1"/>
</dbReference>
<organism evidence="1 2">
    <name type="scientific">Arthrobacter cryoconiti</name>
    <dbReference type="NCBI Taxonomy" id="748907"/>
    <lineage>
        <taxon>Bacteria</taxon>
        <taxon>Bacillati</taxon>
        <taxon>Actinomycetota</taxon>
        <taxon>Actinomycetes</taxon>
        <taxon>Micrococcales</taxon>
        <taxon>Micrococcaceae</taxon>
        <taxon>Arthrobacter</taxon>
    </lineage>
</organism>
<name>A0ABV8R2K2_9MICC</name>
<keyword evidence="2" id="KW-1185">Reference proteome</keyword>
<evidence type="ECO:0000313" key="1">
    <source>
        <dbReference type="EMBL" id="MFC4266565.1"/>
    </source>
</evidence>
<dbReference type="InterPro" id="IPR052022">
    <property type="entry name" value="26kDa_periplasmic_antigen"/>
</dbReference>
<dbReference type="EMBL" id="JBHSCQ010000022">
    <property type="protein sequence ID" value="MFC4266565.1"/>
    <property type="molecule type" value="Genomic_DNA"/>
</dbReference>
<dbReference type="RefSeq" id="WP_230066180.1">
    <property type="nucleotide sequence ID" value="NZ_BAABLL010000010.1"/>
</dbReference>
<dbReference type="Pfam" id="PF04402">
    <property type="entry name" value="SIMPL"/>
    <property type="match status" value="1"/>
</dbReference>
<dbReference type="PANTHER" id="PTHR34387:SF1">
    <property type="entry name" value="PERIPLASMIC IMMUNOGENIC PROTEIN"/>
    <property type="match status" value="1"/>
</dbReference>
<accession>A0ABV8R2K2</accession>